<comment type="caution">
    <text evidence="1">The sequence shown here is derived from an EMBL/GenBank/DDBJ whole genome shotgun (WGS) entry which is preliminary data.</text>
</comment>
<proteinExistence type="predicted"/>
<dbReference type="EMBL" id="JAUSRA010000001">
    <property type="protein sequence ID" value="MDP9792468.1"/>
    <property type="molecule type" value="Genomic_DNA"/>
</dbReference>
<evidence type="ECO:0000313" key="1">
    <source>
        <dbReference type="EMBL" id="MDP9792468.1"/>
    </source>
</evidence>
<keyword evidence="2" id="KW-1185">Reference proteome</keyword>
<name>A0ABT9MMD5_9ACTN</name>
<gene>
    <name evidence="1" type="ORF">J2S43_000980</name>
</gene>
<reference evidence="1 2" key="1">
    <citation type="submission" date="2023-07" db="EMBL/GenBank/DDBJ databases">
        <title>Sequencing the genomes of 1000 actinobacteria strains.</title>
        <authorList>
            <person name="Klenk H.-P."/>
        </authorList>
    </citation>
    <scope>NUCLEOTIDE SEQUENCE [LARGE SCALE GENOMIC DNA]</scope>
    <source>
        <strain evidence="1 2">DSM 44710</strain>
    </source>
</reference>
<evidence type="ECO:0000313" key="2">
    <source>
        <dbReference type="Proteomes" id="UP001240984"/>
    </source>
</evidence>
<accession>A0ABT9MMD5</accession>
<sequence>MSPPCRQASPVPGGLDAEPAWHLGADQQAALAAAVDLLPTTLDRPPFSFLLNGLIVHARCGRPMQAGYHADRPVYSCATTACENAWISAVPLERAVTRRILRPTTGGALPSRHERRPWLHQRVRQIRVGDCWNRYAICYHAVSAAPQSMA</sequence>
<dbReference type="RefSeq" id="WP_306827351.1">
    <property type="nucleotide sequence ID" value="NZ_JAUSRA010000001.1"/>
</dbReference>
<protein>
    <submittedName>
        <fullName evidence="1">Uncharacterized protein</fullName>
    </submittedName>
</protein>
<organism evidence="1 2">
    <name type="scientific">Catenuloplanes nepalensis</name>
    <dbReference type="NCBI Taxonomy" id="587533"/>
    <lineage>
        <taxon>Bacteria</taxon>
        <taxon>Bacillati</taxon>
        <taxon>Actinomycetota</taxon>
        <taxon>Actinomycetes</taxon>
        <taxon>Micromonosporales</taxon>
        <taxon>Micromonosporaceae</taxon>
        <taxon>Catenuloplanes</taxon>
    </lineage>
</organism>
<dbReference type="Proteomes" id="UP001240984">
    <property type="component" value="Unassembled WGS sequence"/>
</dbReference>